<reference evidence="1 2" key="1">
    <citation type="submission" date="2009-01" db="EMBL/GenBank/DDBJ databases">
        <authorList>
            <person name="Fulton L."/>
            <person name="Clifton S."/>
            <person name="Fulton B."/>
            <person name="Xu J."/>
            <person name="Minx P."/>
            <person name="Pepin K.H."/>
            <person name="Johnson M."/>
            <person name="Bhonagiri V."/>
            <person name="Nash W.E."/>
            <person name="Mardis E.R."/>
            <person name="Wilson R.K."/>
        </authorList>
    </citation>
    <scope>NUCLEOTIDE SEQUENCE [LARGE SCALE GENOMIC DNA]</scope>
    <source>
        <strain evidence="1 2">DSM 5476</strain>
    </source>
</reference>
<name>C0EE05_9FIRM</name>
<dbReference type="STRING" id="537013.CLOSTMETH_02084"/>
<keyword evidence="2" id="KW-1185">Reference proteome</keyword>
<protein>
    <submittedName>
        <fullName evidence="1">Uncharacterized protein</fullName>
    </submittedName>
</protein>
<accession>C0EE05</accession>
<dbReference type="EMBL" id="ACEC01000066">
    <property type="protein sequence ID" value="EEG30353.1"/>
    <property type="molecule type" value="Genomic_DNA"/>
</dbReference>
<reference evidence="1 2" key="2">
    <citation type="submission" date="2009-02" db="EMBL/GenBank/DDBJ databases">
        <title>Draft genome sequence of Clostridium methylpentosum (DSM 5476).</title>
        <authorList>
            <person name="Sudarsanam P."/>
            <person name="Ley R."/>
            <person name="Guruge J."/>
            <person name="Turnbaugh P.J."/>
            <person name="Mahowald M."/>
            <person name="Liep D."/>
            <person name="Gordon J."/>
        </authorList>
    </citation>
    <scope>NUCLEOTIDE SEQUENCE [LARGE SCALE GENOMIC DNA]</scope>
    <source>
        <strain evidence="1 2">DSM 5476</strain>
    </source>
</reference>
<sequence length="156" mass="17527">MKQAVLEKNLNKGKTNIRLSQPDVASQEIFNSAKNVDKQLTFRILNENGSTKYAWIFNNKEIRERTIDVNLALSLDAEPDPVLAQFFEQENAIAITFRHRGSLPAPATIKLYVGDRYKDGTVLNLYSYDAASRAIADFATDLVVSGGYLEFPIEHC</sequence>
<proteinExistence type="predicted"/>
<organism evidence="1 2">
    <name type="scientific">[Clostridium] methylpentosum DSM 5476</name>
    <dbReference type="NCBI Taxonomy" id="537013"/>
    <lineage>
        <taxon>Bacteria</taxon>
        <taxon>Bacillati</taxon>
        <taxon>Bacillota</taxon>
        <taxon>Clostridia</taxon>
        <taxon>Eubacteriales</taxon>
        <taxon>Oscillospiraceae</taxon>
        <taxon>Oscillospiraceae incertae sedis</taxon>
    </lineage>
</organism>
<dbReference type="Proteomes" id="UP000003340">
    <property type="component" value="Unassembled WGS sequence"/>
</dbReference>
<gene>
    <name evidence="1" type="ORF">CLOSTMETH_02084</name>
</gene>
<evidence type="ECO:0000313" key="2">
    <source>
        <dbReference type="Proteomes" id="UP000003340"/>
    </source>
</evidence>
<dbReference type="HOGENOM" id="CLU_1683515_0_0_9"/>
<dbReference type="AlphaFoldDB" id="C0EE05"/>
<evidence type="ECO:0000313" key="1">
    <source>
        <dbReference type="EMBL" id="EEG30353.1"/>
    </source>
</evidence>
<comment type="caution">
    <text evidence="1">The sequence shown here is derived from an EMBL/GenBank/DDBJ whole genome shotgun (WGS) entry which is preliminary data.</text>
</comment>